<protein>
    <submittedName>
        <fullName evidence="3">Uncharacterized protein</fullName>
    </submittedName>
</protein>
<evidence type="ECO:0000313" key="4">
    <source>
        <dbReference type="Proteomes" id="UP000236630"/>
    </source>
</evidence>
<feature type="chain" id="PRO_5014192776" evidence="2">
    <location>
        <begin position="18"/>
        <end position="91"/>
    </location>
</feature>
<evidence type="ECO:0000313" key="3">
    <source>
        <dbReference type="EMBL" id="GAY54115.1"/>
    </source>
</evidence>
<evidence type="ECO:0000256" key="1">
    <source>
        <dbReference type="SAM" id="Phobius"/>
    </source>
</evidence>
<keyword evidence="1" id="KW-0472">Membrane</keyword>
<keyword evidence="1" id="KW-0812">Transmembrane</keyword>
<dbReference type="AlphaFoldDB" id="A0A2H5PPT6"/>
<feature type="signal peptide" evidence="2">
    <location>
        <begin position="1"/>
        <end position="17"/>
    </location>
</feature>
<organism evidence="3 4">
    <name type="scientific">Citrus unshiu</name>
    <name type="common">Satsuma mandarin</name>
    <name type="synonym">Citrus nobilis var. unshiu</name>
    <dbReference type="NCBI Taxonomy" id="55188"/>
    <lineage>
        <taxon>Eukaryota</taxon>
        <taxon>Viridiplantae</taxon>
        <taxon>Streptophyta</taxon>
        <taxon>Embryophyta</taxon>
        <taxon>Tracheophyta</taxon>
        <taxon>Spermatophyta</taxon>
        <taxon>Magnoliopsida</taxon>
        <taxon>eudicotyledons</taxon>
        <taxon>Gunneridae</taxon>
        <taxon>Pentapetalae</taxon>
        <taxon>rosids</taxon>
        <taxon>malvids</taxon>
        <taxon>Sapindales</taxon>
        <taxon>Rutaceae</taxon>
        <taxon>Aurantioideae</taxon>
        <taxon>Citrus</taxon>
    </lineage>
</organism>
<keyword evidence="2" id="KW-0732">Signal</keyword>
<keyword evidence="4" id="KW-1185">Reference proteome</keyword>
<dbReference type="EMBL" id="BDQV01000100">
    <property type="protein sequence ID" value="GAY54115.1"/>
    <property type="molecule type" value="Genomic_DNA"/>
</dbReference>
<dbReference type="Proteomes" id="UP000236630">
    <property type="component" value="Unassembled WGS sequence"/>
</dbReference>
<feature type="transmembrane region" description="Helical" evidence="1">
    <location>
        <begin position="62"/>
        <end position="84"/>
    </location>
</feature>
<proteinExistence type="predicted"/>
<comment type="caution">
    <text evidence="3">The sequence shown here is derived from an EMBL/GenBank/DDBJ whole genome shotgun (WGS) entry which is preliminary data.</text>
</comment>
<keyword evidence="1" id="KW-1133">Transmembrane helix</keyword>
<name>A0A2H5PPT6_CITUN</name>
<sequence length="91" mass="10486">MFTFIVLPLSFLHFSLSFSYHIIKNHINSLEALASYAPTCFESRHLWQESRSDALSILHLKFLYFMPSYLLSFIAATTTVNSSYSTNRNGK</sequence>
<reference evidence="3 4" key="1">
    <citation type="journal article" date="2017" name="Front. Genet.">
        <title>Draft sequencing of the heterozygous diploid genome of Satsuma (Citrus unshiu Marc.) using a hybrid assembly approach.</title>
        <authorList>
            <person name="Shimizu T."/>
            <person name="Tanizawa Y."/>
            <person name="Mochizuki T."/>
            <person name="Nagasaki H."/>
            <person name="Yoshioka T."/>
            <person name="Toyoda A."/>
            <person name="Fujiyama A."/>
            <person name="Kaminuma E."/>
            <person name="Nakamura Y."/>
        </authorList>
    </citation>
    <scope>NUCLEOTIDE SEQUENCE [LARGE SCALE GENOMIC DNA]</scope>
    <source>
        <strain evidence="4">cv. Miyagawa wase</strain>
    </source>
</reference>
<gene>
    <name evidence="3" type="ORF">CUMW_154220</name>
</gene>
<accession>A0A2H5PPT6</accession>
<evidence type="ECO:0000256" key="2">
    <source>
        <dbReference type="SAM" id="SignalP"/>
    </source>
</evidence>